<dbReference type="OMA" id="CINGADI"/>
<protein>
    <submittedName>
        <fullName evidence="1">Uncharacterized protein</fullName>
    </submittedName>
</protein>
<dbReference type="STRING" id="4572.M7ZUC4"/>
<dbReference type="InterPro" id="IPR044288">
    <property type="entry name" value="ZNF598/HEL2"/>
</dbReference>
<gene>
    <name evidence="1" type="ORF">TRIUR3_14467</name>
</gene>
<dbReference type="InterPro" id="IPR001841">
    <property type="entry name" value="Znf_RING"/>
</dbReference>
<dbReference type="PANTHER" id="PTHR22938">
    <property type="entry name" value="ZINC FINGER PROTEIN 598"/>
    <property type="match status" value="1"/>
</dbReference>
<dbReference type="PROSITE" id="PS50089">
    <property type="entry name" value="ZF_RING_2"/>
    <property type="match status" value="1"/>
</dbReference>
<reference evidence="1" key="1">
    <citation type="journal article" date="2013" name="Nature">
        <title>Draft genome of the wheat A-genome progenitor Triticum urartu.</title>
        <authorList>
            <person name="Ling H.Q."/>
            <person name="Zhao S."/>
            <person name="Liu D."/>
            <person name="Wang J."/>
            <person name="Sun H."/>
            <person name="Zhang C."/>
            <person name="Fan H."/>
            <person name="Li D."/>
            <person name="Dong L."/>
            <person name="Tao Y."/>
            <person name="Gao C."/>
            <person name="Wu H."/>
            <person name="Li Y."/>
            <person name="Cui Y."/>
            <person name="Guo X."/>
            <person name="Zheng S."/>
            <person name="Wang B."/>
            <person name="Yu K."/>
            <person name="Liang Q."/>
            <person name="Yang W."/>
            <person name="Lou X."/>
            <person name="Chen J."/>
            <person name="Feng M."/>
            <person name="Jian J."/>
            <person name="Zhang X."/>
            <person name="Luo G."/>
            <person name="Jiang Y."/>
            <person name="Liu J."/>
            <person name="Wang Z."/>
            <person name="Sha Y."/>
            <person name="Zhang B."/>
            <person name="Wu H."/>
            <person name="Tang D."/>
            <person name="Shen Q."/>
            <person name="Xue P."/>
            <person name="Zou S."/>
            <person name="Wang X."/>
            <person name="Liu X."/>
            <person name="Wang F."/>
            <person name="Yang Y."/>
            <person name="An X."/>
            <person name="Dong Z."/>
            <person name="Zhang K."/>
            <person name="Zhang X."/>
            <person name="Luo M.C."/>
            <person name="Dvorak J."/>
            <person name="Tong Y."/>
            <person name="Wang J."/>
            <person name="Yang H."/>
            <person name="Li Z."/>
            <person name="Wang D."/>
            <person name="Zhang A."/>
            <person name="Wang J."/>
        </authorList>
    </citation>
    <scope>NUCLEOTIDE SEQUENCE</scope>
</reference>
<dbReference type="GO" id="GO:0061630">
    <property type="term" value="F:ubiquitin protein ligase activity"/>
    <property type="evidence" value="ECO:0007669"/>
    <property type="project" value="InterPro"/>
</dbReference>
<dbReference type="EMBL" id="KD072055">
    <property type="protein sequence ID" value="EMS63226.1"/>
    <property type="molecule type" value="Genomic_DNA"/>
</dbReference>
<proteinExistence type="predicted"/>
<sequence length="105" mass="11917">MERLRRCQECLHPLEMEWVAVGRCGHRNICSECSLTDRCRRKLTCPSCGAHCPTVLITRATEMTGDSAVLRWTRPAASREGRVGKYWKTKHTSSPANRTAPILYV</sequence>
<dbReference type="GO" id="GO:0043022">
    <property type="term" value="F:ribosome binding"/>
    <property type="evidence" value="ECO:0007669"/>
    <property type="project" value="TreeGrafter"/>
</dbReference>
<dbReference type="AlphaFoldDB" id="M7ZUC4"/>
<accession>M7ZUC4</accession>
<name>M7ZUC4_TRIUA</name>
<dbReference type="GO" id="GO:0072344">
    <property type="term" value="P:rescue of stalled ribosome"/>
    <property type="evidence" value="ECO:0007669"/>
    <property type="project" value="InterPro"/>
</dbReference>
<dbReference type="GO" id="GO:0016567">
    <property type="term" value="P:protein ubiquitination"/>
    <property type="evidence" value="ECO:0007669"/>
    <property type="project" value="TreeGrafter"/>
</dbReference>
<dbReference type="PANTHER" id="PTHR22938:SF15">
    <property type="entry name" value="OS01G0568000 PROTEIN"/>
    <property type="match status" value="1"/>
</dbReference>
<evidence type="ECO:0000313" key="1">
    <source>
        <dbReference type="EMBL" id="EMS63226.1"/>
    </source>
</evidence>
<organism evidence="1">
    <name type="scientific">Triticum urartu</name>
    <name type="common">Red wild einkorn</name>
    <name type="synonym">Crithodium urartu</name>
    <dbReference type="NCBI Taxonomy" id="4572"/>
    <lineage>
        <taxon>Eukaryota</taxon>
        <taxon>Viridiplantae</taxon>
        <taxon>Streptophyta</taxon>
        <taxon>Embryophyta</taxon>
        <taxon>Tracheophyta</taxon>
        <taxon>Spermatophyta</taxon>
        <taxon>Magnoliopsida</taxon>
        <taxon>Liliopsida</taxon>
        <taxon>Poales</taxon>
        <taxon>Poaceae</taxon>
        <taxon>BOP clade</taxon>
        <taxon>Pooideae</taxon>
        <taxon>Triticodae</taxon>
        <taxon>Triticeae</taxon>
        <taxon>Triticinae</taxon>
        <taxon>Triticum</taxon>
    </lineage>
</organism>